<evidence type="ECO:0000259" key="1">
    <source>
        <dbReference type="Pfam" id="PF01636"/>
    </source>
</evidence>
<organism evidence="2 3">
    <name type="scientific">Novosphingobium indicum</name>
    <dbReference type="NCBI Taxonomy" id="462949"/>
    <lineage>
        <taxon>Bacteria</taxon>
        <taxon>Pseudomonadati</taxon>
        <taxon>Pseudomonadota</taxon>
        <taxon>Alphaproteobacteria</taxon>
        <taxon>Sphingomonadales</taxon>
        <taxon>Sphingomonadaceae</taxon>
        <taxon>Novosphingobium</taxon>
    </lineage>
</organism>
<dbReference type="SUPFAM" id="SSF56112">
    <property type="entry name" value="Protein kinase-like (PK-like)"/>
    <property type="match status" value="1"/>
</dbReference>
<evidence type="ECO:0000313" key="2">
    <source>
        <dbReference type="EMBL" id="GGN48771.1"/>
    </source>
</evidence>
<name>A0ABQ2JNF3_9SPHN</name>
<protein>
    <recommendedName>
        <fullName evidence="1">Aminoglycoside phosphotransferase domain-containing protein</fullName>
    </recommendedName>
</protein>
<dbReference type="RefSeq" id="WP_188819404.1">
    <property type="nucleotide sequence ID" value="NZ_BMLK01000007.1"/>
</dbReference>
<dbReference type="PANTHER" id="PTHR23020:SF41">
    <property type="entry name" value="AMINOGLYCOSIDE PHOSPHOTRANSFERASE DOMAIN-CONTAINING PROTEIN"/>
    <property type="match status" value="1"/>
</dbReference>
<comment type="caution">
    <text evidence="2">The sequence shown here is derived from an EMBL/GenBank/DDBJ whole genome shotgun (WGS) entry which is preliminary data.</text>
</comment>
<proteinExistence type="predicted"/>
<feature type="domain" description="Aminoglycoside phosphotransferase" evidence="1">
    <location>
        <begin position="101"/>
        <end position="298"/>
    </location>
</feature>
<keyword evidence="3" id="KW-1185">Reference proteome</keyword>
<evidence type="ECO:0000313" key="3">
    <source>
        <dbReference type="Proteomes" id="UP000605099"/>
    </source>
</evidence>
<dbReference type="EMBL" id="BMLK01000007">
    <property type="protein sequence ID" value="GGN48771.1"/>
    <property type="molecule type" value="Genomic_DNA"/>
</dbReference>
<dbReference type="Pfam" id="PF01636">
    <property type="entry name" value="APH"/>
    <property type="match status" value="1"/>
</dbReference>
<dbReference type="InterPro" id="IPR052961">
    <property type="entry name" value="Oxido-Kinase-like_Enzymes"/>
</dbReference>
<dbReference type="PANTHER" id="PTHR23020">
    <property type="entry name" value="UNCHARACTERIZED NUCLEAR HORMONE RECEPTOR-RELATED"/>
    <property type="match status" value="1"/>
</dbReference>
<reference evidence="3" key="1">
    <citation type="journal article" date="2019" name="Int. J. Syst. Evol. Microbiol.">
        <title>The Global Catalogue of Microorganisms (GCM) 10K type strain sequencing project: providing services to taxonomists for standard genome sequencing and annotation.</title>
        <authorList>
            <consortium name="The Broad Institute Genomics Platform"/>
            <consortium name="The Broad Institute Genome Sequencing Center for Infectious Disease"/>
            <person name="Wu L."/>
            <person name="Ma J."/>
        </authorList>
    </citation>
    <scope>NUCLEOTIDE SEQUENCE [LARGE SCALE GENOMIC DNA]</scope>
    <source>
        <strain evidence="3">CGMCC 1.6784</strain>
    </source>
</reference>
<gene>
    <name evidence="2" type="ORF">GCM10011349_18760</name>
</gene>
<sequence length="360" mass="40760">MTDASPFPLPVRVEDVTAQWLTTALRTRNPGVTVRSCEVIDTVFSTCSKIRLRLDRNDTAIAAGIPELIIVKGGFEEHGRRYHQMHEREVRGYRDVYPYVPLPHPACYFAEYDEQEKQGIIIMEDLVAKGVEFCHATKPQTHEQVARRLGYLARFHAATWDTPEIEPGGRWGDLPEFFAVMQDFFDEKSSAENWARFMAAPRGVASSRHFQDRDWLVASWTKMAAYARSLPHCVLHGDIHLGNLYIDPDGTPGFLDTLASRGPGMLEVAYHISGSLDVADRPKWEGALVRHYLDELERAGAPAPTFDEAMAQYAILLLYGYFIWITTESHYQAEAVNTVNAMRSTMAMLDHETARRIADL</sequence>
<dbReference type="InterPro" id="IPR002575">
    <property type="entry name" value="Aminoglycoside_PTrfase"/>
</dbReference>
<dbReference type="Gene3D" id="3.90.1200.10">
    <property type="match status" value="1"/>
</dbReference>
<dbReference type="InterPro" id="IPR011009">
    <property type="entry name" value="Kinase-like_dom_sf"/>
</dbReference>
<accession>A0ABQ2JNF3</accession>
<dbReference type="Proteomes" id="UP000605099">
    <property type="component" value="Unassembled WGS sequence"/>
</dbReference>